<dbReference type="RefSeq" id="WP_189692553.1">
    <property type="nucleotide sequence ID" value="NZ_BNCM01000002.1"/>
</dbReference>
<evidence type="ECO:0000256" key="2">
    <source>
        <dbReference type="SAM" id="Phobius"/>
    </source>
</evidence>
<protein>
    <submittedName>
        <fullName evidence="3">Uncharacterized protein</fullName>
    </submittedName>
</protein>
<comment type="caution">
    <text evidence="3">The sequence shown here is derived from an EMBL/GenBank/DDBJ whole genome shotgun (WGS) entry which is preliminary data.</text>
</comment>
<reference evidence="3 4" key="1">
    <citation type="submission" date="2021-01" db="EMBL/GenBank/DDBJ databases">
        <title>Genome public.</title>
        <authorList>
            <person name="Liu C."/>
            <person name="Sun Q."/>
        </authorList>
    </citation>
    <scope>NUCLEOTIDE SEQUENCE [LARGE SCALE GENOMIC DNA]</scope>
    <source>
        <strain evidence="3 4">JC656</strain>
    </source>
</reference>
<keyword evidence="2" id="KW-0812">Transmembrane</keyword>
<keyword evidence="2" id="KW-1133">Transmembrane helix</keyword>
<dbReference type="Proteomes" id="UP000639051">
    <property type="component" value="Unassembled WGS sequence"/>
</dbReference>
<dbReference type="EMBL" id="JAERRC010000024">
    <property type="protein sequence ID" value="MBL0706020.1"/>
    <property type="molecule type" value="Genomic_DNA"/>
</dbReference>
<keyword evidence="4" id="KW-1185">Reference proteome</keyword>
<keyword evidence="2" id="KW-0472">Membrane</keyword>
<feature type="compositionally biased region" description="Gly residues" evidence="1">
    <location>
        <begin position="258"/>
        <end position="292"/>
    </location>
</feature>
<feature type="compositionally biased region" description="Polar residues" evidence="1">
    <location>
        <begin position="215"/>
        <end position="233"/>
    </location>
</feature>
<accession>A0ABS1K2Y2</accession>
<proteinExistence type="predicted"/>
<gene>
    <name evidence="3" type="ORF">JJE72_10935</name>
</gene>
<organism evidence="3 4">
    <name type="scientific">Sinomonas cellulolyticus</name>
    <dbReference type="NCBI Taxonomy" id="2801916"/>
    <lineage>
        <taxon>Bacteria</taxon>
        <taxon>Bacillati</taxon>
        <taxon>Actinomycetota</taxon>
        <taxon>Actinomycetes</taxon>
        <taxon>Micrococcales</taxon>
        <taxon>Micrococcaceae</taxon>
        <taxon>Sinomonas</taxon>
    </lineage>
</organism>
<evidence type="ECO:0000313" key="3">
    <source>
        <dbReference type="EMBL" id="MBL0706020.1"/>
    </source>
</evidence>
<sequence>MSAKRTQLEAVLDDEGFGHDAALAAALEPLLALCPREAPPLSPELARIFAGADGAPGALGRTAPAGAAAEDAASLRAVPAAMTAWVSDPVTEPLAVVRDAPPTELQTAPITVASVVPLTRAAALKAEAPARPPRTIKRHRGALLGAIVAVGLGLSGASVAAAVGGHPWSWGSGTAVGPVEGGSPQSTVTETPVAHPDSSAGDAHGGKGPADATAVSGSQAQTGEGASQTQQGHDANAPAVDSQSSATGDRSDSSRPRPGGGGGQKNGSSGNGQNGNTQGGNTQGGNSQGSNR</sequence>
<evidence type="ECO:0000313" key="4">
    <source>
        <dbReference type="Proteomes" id="UP000639051"/>
    </source>
</evidence>
<feature type="transmembrane region" description="Helical" evidence="2">
    <location>
        <begin position="141"/>
        <end position="163"/>
    </location>
</feature>
<name>A0ABS1K2Y2_9MICC</name>
<evidence type="ECO:0000256" key="1">
    <source>
        <dbReference type="SAM" id="MobiDB-lite"/>
    </source>
</evidence>
<feature type="region of interest" description="Disordered" evidence="1">
    <location>
        <begin position="172"/>
        <end position="292"/>
    </location>
</feature>